<gene>
    <name evidence="8" type="ORF">Q0N40_01435</name>
</gene>
<dbReference type="PROSITE" id="PS00211">
    <property type="entry name" value="ABC_TRANSPORTER_1"/>
    <property type="match status" value="1"/>
</dbReference>
<dbReference type="Proteomes" id="UP001174314">
    <property type="component" value="Chromosome"/>
</dbReference>
<reference evidence="8 9" key="1">
    <citation type="submission" date="2023-10" db="EMBL/GenBank/DDBJ databases">
        <title>complete genome sequence of Corynebacterium pseudokroppenstedtii P15-C1.</title>
        <authorList>
            <person name="Bruggemann H."/>
            <person name="Poehlein A."/>
        </authorList>
    </citation>
    <scope>NUCLEOTIDE SEQUENCE [LARGE SCALE GENOMIC DNA]</scope>
    <source>
        <strain evidence="8 9">P15_C1</strain>
    </source>
</reference>
<evidence type="ECO:0000256" key="6">
    <source>
        <dbReference type="ARBA" id="ARBA00023251"/>
    </source>
</evidence>
<evidence type="ECO:0000313" key="9">
    <source>
        <dbReference type="Proteomes" id="UP001174314"/>
    </source>
</evidence>
<keyword evidence="3" id="KW-0813">Transport</keyword>
<dbReference type="GO" id="GO:0005524">
    <property type="term" value="F:ATP binding"/>
    <property type="evidence" value="ECO:0007669"/>
    <property type="project" value="UniProtKB-KW"/>
</dbReference>
<dbReference type="KEGG" id="cpsk:Q0N40_01435"/>
<evidence type="ECO:0000259" key="7">
    <source>
        <dbReference type="PROSITE" id="PS50893"/>
    </source>
</evidence>
<comment type="subcellular location">
    <subcellularLocation>
        <location evidence="1">Cell membrane</location>
        <topology evidence="1">Peripheral membrane protein</topology>
    </subcellularLocation>
</comment>
<name>A0AAU0Q0D7_9CORY</name>
<evidence type="ECO:0000256" key="5">
    <source>
        <dbReference type="ARBA" id="ARBA00022840"/>
    </source>
</evidence>
<dbReference type="InterPro" id="IPR003439">
    <property type="entry name" value="ABC_transporter-like_ATP-bd"/>
</dbReference>
<dbReference type="GO" id="GO:0016887">
    <property type="term" value="F:ATP hydrolysis activity"/>
    <property type="evidence" value="ECO:0007669"/>
    <property type="project" value="InterPro"/>
</dbReference>
<dbReference type="GO" id="GO:0005886">
    <property type="term" value="C:plasma membrane"/>
    <property type="evidence" value="ECO:0007669"/>
    <property type="project" value="UniProtKB-SubCell"/>
</dbReference>
<protein>
    <submittedName>
        <fullName evidence="8">ABC transporter ATP-binding protein</fullName>
    </submittedName>
</protein>
<dbReference type="GO" id="GO:0046677">
    <property type="term" value="P:response to antibiotic"/>
    <property type="evidence" value="ECO:0007669"/>
    <property type="project" value="UniProtKB-KW"/>
</dbReference>
<evidence type="ECO:0000256" key="1">
    <source>
        <dbReference type="ARBA" id="ARBA00004202"/>
    </source>
</evidence>
<evidence type="ECO:0000256" key="2">
    <source>
        <dbReference type="ARBA" id="ARBA00005417"/>
    </source>
</evidence>
<dbReference type="PANTHER" id="PTHR42711:SF5">
    <property type="entry name" value="ABC TRANSPORTER ATP-BINDING PROTEIN NATA"/>
    <property type="match status" value="1"/>
</dbReference>
<accession>A0AAU0Q0D7</accession>
<keyword evidence="6" id="KW-0046">Antibiotic resistance</keyword>
<evidence type="ECO:0000313" key="8">
    <source>
        <dbReference type="EMBL" id="WPF25243.1"/>
    </source>
</evidence>
<keyword evidence="5 8" id="KW-0067">ATP-binding</keyword>
<feature type="domain" description="ABC transporter" evidence="7">
    <location>
        <begin position="3"/>
        <end position="232"/>
    </location>
</feature>
<keyword evidence="4" id="KW-0547">Nucleotide-binding</keyword>
<dbReference type="SUPFAM" id="SSF52540">
    <property type="entry name" value="P-loop containing nucleoside triphosphate hydrolases"/>
    <property type="match status" value="1"/>
</dbReference>
<evidence type="ECO:0000256" key="4">
    <source>
        <dbReference type="ARBA" id="ARBA00022741"/>
    </source>
</evidence>
<dbReference type="RefSeq" id="WP_204087962.1">
    <property type="nucleotide sequence ID" value="NZ_CP137757.1"/>
</dbReference>
<proteinExistence type="inferred from homology"/>
<dbReference type="PANTHER" id="PTHR42711">
    <property type="entry name" value="ABC TRANSPORTER ATP-BINDING PROTEIN"/>
    <property type="match status" value="1"/>
</dbReference>
<dbReference type="InterPro" id="IPR027417">
    <property type="entry name" value="P-loop_NTPase"/>
</dbReference>
<dbReference type="SMART" id="SM00382">
    <property type="entry name" value="AAA"/>
    <property type="match status" value="1"/>
</dbReference>
<evidence type="ECO:0000256" key="3">
    <source>
        <dbReference type="ARBA" id="ARBA00022448"/>
    </source>
</evidence>
<dbReference type="Gene3D" id="3.40.50.300">
    <property type="entry name" value="P-loop containing nucleotide triphosphate hydrolases"/>
    <property type="match status" value="1"/>
</dbReference>
<comment type="similarity">
    <text evidence="2">Belongs to the ABC transporter superfamily.</text>
</comment>
<dbReference type="InterPro" id="IPR003593">
    <property type="entry name" value="AAA+_ATPase"/>
</dbReference>
<dbReference type="InterPro" id="IPR050763">
    <property type="entry name" value="ABC_transporter_ATP-binding"/>
</dbReference>
<dbReference type="InterPro" id="IPR017871">
    <property type="entry name" value="ABC_transporter-like_CS"/>
</dbReference>
<dbReference type="AlphaFoldDB" id="A0AAU0Q0D7"/>
<dbReference type="EMBL" id="CP137757">
    <property type="protein sequence ID" value="WPF25243.1"/>
    <property type="molecule type" value="Genomic_DNA"/>
</dbReference>
<dbReference type="PROSITE" id="PS50893">
    <property type="entry name" value="ABC_TRANSPORTER_2"/>
    <property type="match status" value="1"/>
</dbReference>
<dbReference type="Pfam" id="PF00005">
    <property type="entry name" value="ABC_tran"/>
    <property type="match status" value="1"/>
</dbReference>
<organism evidence="8 9">
    <name type="scientific">Corynebacterium pseudokroppenstedtii</name>
    <dbReference type="NCBI Taxonomy" id="2804917"/>
    <lineage>
        <taxon>Bacteria</taxon>
        <taxon>Bacillati</taxon>
        <taxon>Actinomycetota</taxon>
        <taxon>Actinomycetes</taxon>
        <taxon>Mycobacteriales</taxon>
        <taxon>Corynebacteriaceae</taxon>
        <taxon>Corynebacterium</taxon>
    </lineage>
</organism>
<keyword evidence="9" id="KW-1185">Reference proteome</keyword>
<sequence>MLIEVSELRFSYKKAKSVLDGISCSFSDGINIVLGSNGAGKSTLMKLLATEFKPKSGVIRYDGKAAERKNRPAIVSRLGWVPQHNAVDTSQTVRDLVQAAAWLHGYSRSEARTAASEAIALVHLSDNEGDRFSSLSGGMQRRAMVAVGIAHRPDVLILDEPTSGLDPNHRASLLSIIRRLSGKTSVIMSTHISSDIEPTDRVLFLDSGRIVADVLSEELERQYGSIDAAFGQLTAEVV</sequence>